<dbReference type="STRING" id="526227.Mesil_2774"/>
<dbReference type="eggNOG" id="COG2855">
    <property type="taxonomic scope" value="Bacteria"/>
</dbReference>
<keyword evidence="3" id="KW-1003">Cell membrane</keyword>
<dbReference type="GO" id="GO:0005886">
    <property type="term" value="C:plasma membrane"/>
    <property type="evidence" value="ECO:0007669"/>
    <property type="project" value="UniProtKB-SubCell"/>
</dbReference>
<evidence type="ECO:0000256" key="2">
    <source>
        <dbReference type="ARBA" id="ARBA00007977"/>
    </source>
</evidence>
<accession>D7BCC2</accession>
<keyword evidence="9" id="KW-1185">Reference proteome</keyword>
<dbReference type="AlphaFoldDB" id="D7BCC2"/>
<comment type="subcellular location">
    <subcellularLocation>
        <location evidence="1">Cell membrane</location>
        <topology evidence="1">Multi-pass membrane protein</topology>
    </subcellularLocation>
</comment>
<feature type="transmembrane region" description="Helical" evidence="7">
    <location>
        <begin position="33"/>
        <end position="52"/>
    </location>
</feature>
<feature type="transmembrane region" description="Helical" evidence="7">
    <location>
        <begin position="123"/>
        <end position="144"/>
    </location>
</feature>
<feature type="transmembrane region" description="Helical" evidence="7">
    <location>
        <begin position="89"/>
        <end position="111"/>
    </location>
</feature>
<feature type="transmembrane region" description="Helical" evidence="7">
    <location>
        <begin position="150"/>
        <end position="173"/>
    </location>
</feature>
<dbReference type="OrthoDB" id="5393513at2"/>
<proteinExistence type="inferred from homology"/>
<keyword evidence="6 7" id="KW-0472">Membrane</keyword>
<comment type="similarity">
    <text evidence="2">Belongs to the UPF0324 family.</text>
</comment>
<evidence type="ECO:0000256" key="3">
    <source>
        <dbReference type="ARBA" id="ARBA00022475"/>
    </source>
</evidence>
<feature type="transmembrane region" description="Helical" evidence="7">
    <location>
        <begin position="277"/>
        <end position="297"/>
    </location>
</feature>
<evidence type="ECO:0000256" key="5">
    <source>
        <dbReference type="ARBA" id="ARBA00022989"/>
    </source>
</evidence>
<feature type="transmembrane region" description="Helical" evidence="7">
    <location>
        <begin position="180"/>
        <end position="204"/>
    </location>
</feature>
<dbReference type="RefSeq" id="WP_013159154.1">
    <property type="nucleotide sequence ID" value="NC_014212.1"/>
</dbReference>
<reference evidence="8 9" key="1">
    <citation type="journal article" date="2010" name="Stand. Genomic Sci.">
        <title>Complete genome sequence of Meiothermus silvanus type strain (VI-R2).</title>
        <authorList>
            <person name="Sikorski J."/>
            <person name="Tindall B.J."/>
            <person name="Lowry S."/>
            <person name="Lucas S."/>
            <person name="Nolan M."/>
            <person name="Copeland A."/>
            <person name="Glavina Del Rio T."/>
            <person name="Tice H."/>
            <person name="Cheng J.F."/>
            <person name="Han C."/>
            <person name="Pitluck S."/>
            <person name="Liolios K."/>
            <person name="Ivanova N."/>
            <person name="Mavromatis K."/>
            <person name="Mikhailova N."/>
            <person name="Pati A."/>
            <person name="Goodwin L."/>
            <person name="Chen A."/>
            <person name="Palaniappan K."/>
            <person name="Land M."/>
            <person name="Hauser L."/>
            <person name="Chang Y.J."/>
            <person name="Jeffries C.D."/>
            <person name="Rohde M."/>
            <person name="Goker M."/>
            <person name="Woyke T."/>
            <person name="Bristow J."/>
            <person name="Eisen J.A."/>
            <person name="Markowitz V."/>
            <person name="Hugenholtz P."/>
            <person name="Kyrpides N.C."/>
            <person name="Klenk H.P."/>
            <person name="Lapidus A."/>
        </authorList>
    </citation>
    <scope>NUCLEOTIDE SEQUENCE [LARGE SCALE GENOMIC DNA]</scope>
    <source>
        <strain evidence="9">ATCC 700542 / DSM 9946 / VI-R2</strain>
    </source>
</reference>
<dbReference type="Pfam" id="PF03601">
    <property type="entry name" value="Cons_hypoth698"/>
    <property type="match status" value="1"/>
</dbReference>
<sequence length="335" mass="33719">MTRPAALKFFPGLVLVLPPVVLAFALANLPGLKAVGPLGLALLVGLVVRLVYTPLPSARLGLDFSAKSLLRLGVVLLGVRLNLGLLFQAGPLILLLDLGVIALALLLVNAVGKAMGMPRGLRLSLALGTGICGASAIAAGASVVRAKEEHVSLAVAVVSLMGTIGALGLTLVAPWFHSQAALGLLAGATLHEVAQVLAVGAALGPSALDLATLAKLTRVALLAPTLLLLGVIVARREPSGAVQQGNRPPLLPPFLLGFLALGGVASLGLIPPELKSGLQTASQVLTAISMAAIGLGVDLKSLRGHGLSAAWVGLVGFAFLLLAASLVLALRLGHP</sequence>
<dbReference type="PANTHER" id="PTHR30106">
    <property type="entry name" value="INNER MEMBRANE PROTEIN YEIH-RELATED"/>
    <property type="match status" value="1"/>
</dbReference>
<organism evidence="8 9">
    <name type="scientific">Allomeiothermus silvanus (strain ATCC 700542 / DSM 9946 / NBRC 106475 / NCIMB 13440 / VI-R2)</name>
    <name type="common">Thermus silvanus</name>
    <dbReference type="NCBI Taxonomy" id="526227"/>
    <lineage>
        <taxon>Bacteria</taxon>
        <taxon>Thermotogati</taxon>
        <taxon>Deinococcota</taxon>
        <taxon>Deinococci</taxon>
        <taxon>Thermales</taxon>
        <taxon>Thermaceae</taxon>
        <taxon>Allomeiothermus</taxon>
    </lineage>
</organism>
<feature type="transmembrane region" description="Helical" evidence="7">
    <location>
        <begin position="309"/>
        <end position="330"/>
    </location>
</feature>
<evidence type="ECO:0000256" key="4">
    <source>
        <dbReference type="ARBA" id="ARBA00022692"/>
    </source>
</evidence>
<protein>
    <submittedName>
        <fullName evidence="8">Uncharacterized protein family UPF0324</fullName>
    </submittedName>
</protein>
<feature type="transmembrane region" description="Helical" evidence="7">
    <location>
        <begin position="216"/>
        <end position="234"/>
    </location>
</feature>
<evidence type="ECO:0000256" key="7">
    <source>
        <dbReference type="SAM" id="Phobius"/>
    </source>
</evidence>
<dbReference type="PANTHER" id="PTHR30106:SF2">
    <property type="entry name" value="UPF0324 INNER MEMBRANE PROTEIN YEIH"/>
    <property type="match status" value="1"/>
</dbReference>
<evidence type="ECO:0000256" key="6">
    <source>
        <dbReference type="ARBA" id="ARBA00023136"/>
    </source>
</evidence>
<evidence type="ECO:0000313" key="9">
    <source>
        <dbReference type="Proteomes" id="UP000001916"/>
    </source>
</evidence>
<name>D7BCC2_ALLS1</name>
<dbReference type="HOGENOM" id="CLU_033541_1_1_0"/>
<keyword evidence="5 7" id="KW-1133">Transmembrane helix</keyword>
<evidence type="ECO:0000313" key="8">
    <source>
        <dbReference type="EMBL" id="ADH64619.1"/>
    </source>
</evidence>
<dbReference type="KEGG" id="msv:Mesil_2774"/>
<gene>
    <name evidence="8" type="ordered locus">Mesil_2774</name>
</gene>
<feature type="transmembrane region" description="Helical" evidence="7">
    <location>
        <begin position="254"/>
        <end position="271"/>
    </location>
</feature>
<dbReference type="EMBL" id="CP002042">
    <property type="protein sequence ID" value="ADH64619.1"/>
    <property type="molecule type" value="Genomic_DNA"/>
</dbReference>
<dbReference type="Proteomes" id="UP000001916">
    <property type="component" value="Chromosome"/>
</dbReference>
<dbReference type="InterPro" id="IPR018383">
    <property type="entry name" value="UPF0324_pro"/>
</dbReference>
<evidence type="ECO:0000256" key="1">
    <source>
        <dbReference type="ARBA" id="ARBA00004651"/>
    </source>
</evidence>
<keyword evidence="4 7" id="KW-0812">Transmembrane</keyword>